<dbReference type="InterPro" id="IPR012354">
    <property type="entry name" value="Esterase_lipase"/>
</dbReference>
<keyword evidence="3" id="KW-0378">Hydrolase</keyword>
<gene>
    <name evidence="3" type="ORF">Lrub_1580</name>
</gene>
<dbReference type="GO" id="GO:0106435">
    <property type="term" value="F:carboxylesterase activity"/>
    <property type="evidence" value="ECO:0007669"/>
    <property type="project" value="UniProtKB-EC"/>
</dbReference>
<dbReference type="InterPro" id="IPR029058">
    <property type="entry name" value="AB_hydrolase_fold"/>
</dbReference>
<comment type="caution">
    <text evidence="3">The sequence shown here is derived from an EMBL/GenBank/DDBJ whole genome shotgun (WGS) entry which is preliminary data.</text>
</comment>
<feature type="active site" description="Nucleophile" evidence="1">
    <location>
        <position position="130"/>
    </location>
</feature>
<dbReference type="PIRSF" id="PIRSF017388">
    <property type="entry name" value="Esterase_lipase"/>
    <property type="match status" value="1"/>
</dbReference>
<evidence type="ECO:0000256" key="1">
    <source>
        <dbReference type="PIRSR" id="PIRSR017388-1"/>
    </source>
</evidence>
<reference evidence="3 4" key="1">
    <citation type="submission" date="2015-11" db="EMBL/GenBank/DDBJ databases">
        <title>Genomic analysis of 38 Legionella species identifies large and diverse effector repertoires.</title>
        <authorList>
            <person name="Burstein D."/>
            <person name="Amaro F."/>
            <person name="Zusman T."/>
            <person name="Lifshitz Z."/>
            <person name="Cohen O."/>
            <person name="Gilbert J.A."/>
            <person name="Pupko T."/>
            <person name="Shuman H.A."/>
            <person name="Segal G."/>
        </authorList>
    </citation>
    <scope>NUCLEOTIDE SEQUENCE [LARGE SCALE GENOMIC DNA]</scope>
    <source>
        <strain evidence="3 4">WA-270A-C2</strain>
    </source>
</reference>
<dbReference type="EC" id="3.1.1.1" evidence="3"/>
<accession>A0A0W0XQN9</accession>
<dbReference type="PATRIC" id="fig|458.5.peg.1649"/>
<name>A0A0W0XQN9_9GAMM</name>
<sequence>MVCYDCQRQQAYPEGNCMNLNDFRCMRRGVQVSMLRRRDANLLLPFKREGEEKNHALLLLHGFSSSPAVFRNLIGQLTGYDAVVAPVLPGHSENLNAFAEVKSCDWLAYVEDVCATLVAEFKQVDIMGLSLGGLLACHLSSRFPLNHLYLLAPALDLQLALPGSLKLARILYQLGFRQLRSAAGNLFTTNHCEIAYRQLPLTTIIEILTLVKQFEFKPPTCPTDVFLGCYDEVVASRRVAARFAGCDNVTIHWLAKSAHVLPLDGDIADIIQCVNQNLTTG</sequence>
<feature type="domain" description="AB hydrolase-1" evidence="2">
    <location>
        <begin position="57"/>
        <end position="262"/>
    </location>
</feature>
<dbReference type="Pfam" id="PF12697">
    <property type="entry name" value="Abhydrolase_6"/>
    <property type="match status" value="1"/>
</dbReference>
<organism evidence="3 4">
    <name type="scientific">Legionella rubrilucens</name>
    <dbReference type="NCBI Taxonomy" id="458"/>
    <lineage>
        <taxon>Bacteria</taxon>
        <taxon>Pseudomonadati</taxon>
        <taxon>Pseudomonadota</taxon>
        <taxon>Gammaproteobacteria</taxon>
        <taxon>Legionellales</taxon>
        <taxon>Legionellaceae</taxon>
        <taxon>Legionella</taxon>
    </lineage>
</organism>
<dbReference type="STRING" id="458.Lrub_1580"/>
<feature type="active site" description="Charge relay system" evidence="1">
    <location>
        <position position="259"/>
    </location>
</feature>
<proteinExistence type="predicted"/>
<dbReference type="InterPro" id="IPR000073">
    <property type="entry name" value="AB_hydrolase_1"/>
</dbReference>
<feature type="active site" description="Charge relay system" evidence="1">
    <location>
        <position position="231"/>
    </location>
</feature>
<evidence type="ECO:0000313" key="3">
    <source>
        <dbReference type="EMBL" id="KTD46658.1"/>
    </source>
</evidence>
<evidence type="ECO:0000259" key="2">
    <source>
        <dbReference type="Pfam" id="PF12697"/>
    </source>
</evidence>
<dbReference type="Proteomes" id="UP000054608">
    <property type="component" value="Unassembled WGS sequence"/>
</dbReference>
<protein>
    <submittedName>
        <fullName evidence="3">Carboxylesterase</fullName>
        <ecNumber evidence="3">3.1.1.1</ecNumber>
    </submittedName>
</protein>
<dbReference type="Gene3D" id="3.40.50.1820">
    <property type="entry name" value="alpha/beta hydrolase"/>
    <property type="match status" value="1"/>
</dbReference>
<dbReference type="SUPFAM" id="SSF53474">
    <property type="entry name" value="alpha/beta-Hydrolases"/>
    <property type="match status" value="1"/>
</dbReference>
<dbReference type="AlphaFoldDB" id="A0A0W0XQN9"/>
<dbReference type="EMBL" id="LNYT01000020">
    <property type="protein sequence ID" value="KTD46658.1"/>
    <property type="molecule type" value="Genomic_DNA"/>
</dbReference>
<keyword evidence="4" id="KW-1185">Reference proteome</keyword>
<evidence type="ECO:0000313" key="4">
    <source>
        <dbReference type="Proteomes" id="UP000054608"/>
    </source>
</evidence>